<dbReference type="GO" id="GO:0016787">
    <property type="term" value="F:hydrolase activity"/>
    <property type="evidence" value="ECO:0007669"/>
    <property type="project" value="UniProtKB-KW"/>
</dbReference>
<dbReference type="GO" id="GO:0046872">
    <property type="term" value="F:metal ion binding"/>
    <property type="evidence" value="ECO:0007669"/>
    <property type="project" value="UniProtKB-KW"/>
</dbReference>
<feature type="domain" description="S1 motif" evidence="11">
    <location>
        <begin position="27"/>
        <end position="92"/>
    </location>
</feature>
<comment type="caution">
    <text evidence="12">The sequence shown here is derived from an EMBL/GenBank/DDBJ whole genome shotgun (WGS) entry which is preliminary data.</text>
</comment>
<dbReference type="InterPro" id="IPR012340">
    <property type="entry name" value="NA-bd_OB-fold"/>
</dbReference>
<keyword evidence="5" id="KW-0479">Metal-binding</keyword>
<comment type="cofactor">
    <cofactor evidence="1">
        <name>Mg(2+)</name>
        <dbReference type="ChEBI" id="CHEBI:18420"/>
    </cofactor>
</comment>
<evidence type="ECO:0000313" key="13">
    <source>
        <dbReference type="Proteomes" id="UP000215413"/>
    </source>
</evidence>
<dbReference type="GO" id="GO:0003723">
    <property type="term" value="F:RNA binding"/>
    <property type="evidence" value="ECO:0007669"/>
    <property type="project" value="UniProtKB-KW"/>
</dbReference>
<dbReference type="GO" id="GO:0006364">
    <property type="term" value="P:rRNA processing"/>
    <property type="evidence" value="ECO:0007669"/>
    <property type="project" value="TreeGrafter"/>
</dbReference>
<keyword evidence="2" id="KW-1003">Cell membrane</keyword>
<evidence type="ECO:0000259" key="11">
    <source>
        <dbReference type="SMART" id="SM00316"/>
    </source>
</evidence>
<dbReference type="Gene3D" id="2.40.50.140">
    <property type="entry name" value="Nucleic acid-binding proteins"/>
    <property type="match status" value="1"/>
</dbReference>
<name>A0A233V7X8_FINMA</name>
<dbReference type="Pfam" id="PF10150">
    <property type="entry name" value="RNase_E_G"/>
    <property type="match status" value="1"/>
</dbReference>
<dbReference type="GO" id="GO:0004519">
    <property type="term" value="F:endonuclease activity"/>
    <property type="evidence" value="ECO:0007669"/>
    <property type="project" value="UniProtKB-KW"/>
</dbReference>
<keyword evidence="10" id="KW-0472">Membrane</keyword>
<dbReference type="GO" id="GO:0005737">
    <property type="term" value="C:cytoplasm"/>
    <property type="evidence" value="ECO:0007669"/>
    <property type="project" value="TreeGrafter"/>
</dbReference>
<evidence type="ECO:0000313" key="12">
    <source>
        <dbReference type="EMBL" id="OXZ28474.1"/>
    </source>
</evidence>
<evidence type="ECO:0000256" key="4">
    <source>
        <dbReference type="ARBA" id="ARBA00022722"/>
    </source>
</evidence>
<evidence type="ECO:0000256" key="8">
    <source>
        <dbReference type="ARBA" id="ARBA00022842"/>
    </source>
</evidence>
<proteinExistence type="predicted"/>
<dbReference type="SMART" id="SM00316">
    <property type="entry name" value="S1"/>
    <property type="match status" value="1"/>
</dbReference>
<evidence type="ECO:0000256" key="5">
    <source>
        <dbReference type="ARBA" id="ARBA00022723"/>
    </source>
</evidence>
<keyword evidence="4" id="KW-0540">Nuclease</keyword>
<dbReference type="EMBL" id="NDYC01000010">
    <property type="protein sequence ID" value="OXZ28474.1"/>
    <property type="molecule type" value="Genomic_DNA"/>
</dbReference>
<keyword evidence="3" id="KW-0997">Cell inner membrane</keyword>
<dbReference type="InterPro" id="IPR003029">
    <property type="entry name" value="S1_domain"/>
</dbReference>
<reference evidence="13" key="1">
    <citation type="submission" date="2017-04" db="EMBL/GenBank/DDBJ databases">
        <title>Finegoldia magna isolated from orthopedic joint implant-associated infections.</title>
        <authorList>
            <person name="Bjorklund S."/>
            <person name="Bruggemann H."/>
            <person name="Jensen A."/>
            <person name="Hellmark B."/>
            <person name="Soderquist B."/>
        </authorList>
    </citation>
    <scope>NUCLEOTIDE SEQUENCE [LARGE SCALE GENOMIC DNA]</scope>
    <source>
        <strain evidence="13">CCUG 54800</strain>
    </source>
</reference>
<organism evidence="12 13">
    <name type="scientific">Finegoldia magna</name>
    <name type="common">Peptostreptococcus magnus</name>
    <dbReference type="NCBI Taxonomy" id="1260"/>
    <lineage>
        <taxon>Bacteria</taxon>
        <taxon>Bacillati</taxon>
        <taxon>Bacillota</taxon>
        <taxon>Tissierellia</taxon>
        <taxon>Tissierellales</taxon>
        <taxon>Peptoniphilaceae</taxon>
        <taxon>Finegoldia</taxon>
    </lineage>
</organism>
<dbReference type="InterPro" id="IPR019307">
    <property type="entry name" value="RNA-bd_AU-1/RNase_E/G"/>
</dbReference>
<dbReference type="RefSeq" id="WP_094205325.1">
    <property type="nucleotide sequence ID" value="NZ_NDYC01000010.1"/>
</dbReference>
<dbReference type="Proteomes" id="UP000215413">
    <property type="component" value="Unassembled WGS sequence"/>
</dbReference>
<accession>A0A233V7X8</accession>
<evidence type="ECO:0000256" key="1">
    <source>
        <dbReference type="ARBA" id="ARBA00001946"/>
    </source>
</evidence>
<evidence type="ECO:0000256" key="7">
    <source>
        <dbReference type="ARBA" id="ARBA00022801"/>
    </source>
</evidence>
<keyword evidence="6" id="KW-0255">Endonuclease</keyword>
<protein>
    <submittedName>
        <fullName evidence="12">Ribonuclease G</fullName>
    </submittedName>
</protein>
<dbReference type="PANTHER" id="PTHR30001">
    <property type="entry name" value="RIBONUCLEASE"/>
    <property type="match status" value="1"/>
</dbReference>
<evidence type="ECO:0000256" key="2">
    <source>
        <dbReference type="ARBA" id="ARBA00022475"/>
    </source>
</evidence>
<evidence type="ECO:0000256" key="10">
    <source>
        <dbReference type="ARBA" id="ARBA00023136"/>
    </source>
</evidence>
<dbReference type="PANTHER" id="PTHR30001:SF1">
    <property type="entry name" value="RIBONUCLEASE E_G-LIKE PROTEIN, CHLOROPLASTIC"/>
    <property type="match status" value="1"/>
</dbReference>
<dbReference type="AlphaFoldDB" id="A0A233V7X8"/>
<gene>
    <name evidence="12" type="ORF">B9N49_02130</name>
</gene>
<sequence>MKYLFIDKNTWGYYDDELKLLGDYDSELGNIYVAKITKYDKKLDAFFIEYDKKKTGFLNNTKFTKNLKPSDEIIVQMTKESIGDKYPKFTTKITIETENLKYTNGDKLTFEGKQKYKDIDEFKQKYTFTGIVKENFFKQEKSQQEKEMNFIVNKLHYIETEKKFLPIPKLLYKKNPVDKIIQEEDVDYLITNDRIVYRQYKGILNVKFDENYDYTYDNLISRDIIDKNSEIIKLDNNAEIVIQKTEAMWVVDVNSSQMIMGEDYFHELNTKALKKIHQMIYLKKMVGMVIVDCVREDDNKKLSDFIENEFCEPNINFHGFSNLNLLEFTVKLDK</sequence>
<evidence type="ECO:0000256" key="9">
    <source>
        <dbReference type="ARBA" id="ARBA00022884"/>
    </source>
</evidence>
<evidence type="ECO:0000256" key="6">
    <source>
        <dbReference type="ARBA" id="ARBA00022759"/>
    </source>
</evidence>
<dbReference type="SUPFAM" id="SSF50249">
    <property type="entry name" value="Nucleic acid-binding proteins"/>
    <property type="match status" value="1"/>
</dbReference>
<dbReference type="GO" id="GO:0004540">
    <property type="term" value="F:RNA nuclease activity"/>
    <property type="evidence" value="ECO:0007669"/>
    <property type="project" value="InterPro"/>
</dbReference>
<keyword evidence="8" id="KW-0460">Magnesium</keyword>
<evidence type="ECO:0000256" key="3">
    <source>
        <dbReference type="ARBA" id="ARBA00022519"/>
    </source>
</evidence>
<keyword evidence="7" id="KW-0378">Hydrolase</keyword>
<dbReference type="InterPro" id="IPR004659">
    <property type="entry name" value="RNase_E/G"/>
</dbReference>
<keyword evidence="9" id="KW-0694">RNA-binding</keyword>